<dbReference type="CDD" id="cd06222">
    <property type="entry name" value="RNase_H_like"/>
    <property type="match status" value="1"/>
</dbReference>
<evidence type="ECO:0000259" key="1">
    <source>
        <dbReference type="PROSITE" id="PS50879"/>
    </source>
</evidence>
<dbReference type="PANTHER" id="PTHR47074:SF73">
    <property type="entry name" value="OS04G0448401 PROTEIN"/>
    <property type="match status" value="1"/>
</dbReference>
<gene>
    <name evidence="2" type="ORF">EJB05_27527</name>
</gene>
<dbReference type="Pfam" id="PF13456">
    <property type="entry name" value="RVT_3"/>
    <property type="match status" value="1"/>
</dbReference>
<keyword evidence="3" id="KW-1185">Reference proteome</keyword>
<dbReference type="EMBL" id="RWGY01000013">
    <property type="protein sequence ID" value="TVU25051.1"/>
    <property type="molecule type" value="Genomic_DNA"/>
</dbReference>
<dbReference type="InterPro" id="IPR036397">
    <property type="entry name" value="RNaseH_sf"/>
</dbReference>
<name>A0A5J9UP78_9POAL</name>
<organism evidence="2 3">
    <name type="scientific">Eragrostis curvula</name>
    <name type="common">weeping love grass</name>
    <dbReference type="NCBI Taxonomy" id="38414"/>
    <lineage>
        <taxon>Eukaryota</taxon>
        <taxon>Viridiplantae</taxon>
        <taxon>Streptophyta</taxon>
        <taxon>Embryophyta</taxon>
        <taxon>Tracheophyta</taxon>
        <taxon>Spermatophyta</taxon>
        <taxon>Magnoliopsida</taxon>
        <taxon>Liliopsida</taxon>
        <taxon>Poales</taxon>
        <taxon>Poaceae</taxon>
        <taxon>PACMAD clade</taxon>
        <taxon>Chloridoideae</taxon>
        <taxon>Eragrostideae</taxon>
        <taxon>Eragrostidinae</taxon>
        <taxon>Eragrostis</taxon>
    </lineage>
</organism>
<feature type="domain" description="RNase H type-1" evidence="1">
    <location>
        <begin position="111"/>
        <end position="174"/>
    </location>
</feature>
<dbReference type="GO" id="GO:0004523">
    <property type="term" value="F:RNA-DNA hybrid ribonuclease activity"/>
    <property type="evidence" value="ECO:0007669"/>
    <property type="project" value="InterPro"/>
</dbReference>
<dbReference type="PANTHER" id="PTHR47074">
    <property type="entry name" value="BNAC02G40300D PROTEIN"/>
    <property type="match status" value="1"/>
</dbReference>
<dbReference type="InterPro" id="IPR012337">
    <property type="entry name" value="RNaseH-like_sf"/>
</dbReference>
<dbReference type="Gramene" id="TVU25051">
    <property type="protein sequence ID" value="TVU25051"/>
    <property type="gene ID" value="EJB05_27527"/>
</dbReference>
<dbReference type="PROSITE" id="PS50879">
    <property type="entry name" value="RNASE_H_1"/>
    <property type="match status" value="1"/>
</dbReference>
<dbReference type="AlphaFoldDB" id="A0A5J9UP78"/>
<comment type="caution">
    <text evidence="2">The sequence shown here is derived from an EMBL/GenBank/DDBJ whole genome shotgun (WGS) entry which is preliminary data.</text>
</comment>
<dbReference type="OrthoDB" id="692464at2759"/>
<dbReference type="InterPro" id="IPR044730">
    <property type="entry name" value="RNase_H-like_dom_plant"/>
</dbReference>
<dbReference type="SUPFAM" id="SSF53098">
    <property type="entry name" value="Ribonuclease H-like"/>
    <property type="match status" value="1"/>
</dbReference>
<evidence type="ECO:0000313" key="2">
    <source>
        <dbReference type="EMBL" id="TVU25051.1"/>
    </source>
</evidence>
<evidence type="ECO:0000313" key="3">
    <source>
        <dbReference type="Proteomes" id="UP000324897"/>
    </source>
</evidence>
<dbReference type="GO" id="GO:0003676">
    <property type="term" value="F:nucleic acid binding"/>
    <property type="evidence" value="ECO:0007669"/>
    <property type="project" value="InterPro"/>
</dbReference>
<reference evidence="2 3" key="1">
    <citation type="journal article" date="2019" name="Sci. Rep.">
        <title>A high-quality genome of Eragrostis curvula grass provides insights into Poaceae evolution and supports new strategies to enhance forage quality.</title>
        <authorList>
            <person name="Carballo J."/>
            <person name="Santos B.A.C.M."/>
            <person name="Zappacosta D."/>
            <person name="Garbus I."/>
            <person name="Selva J.P."/>
            <person name="Gallo C.A."/>
            <person name="Diaz A."/>
            <person name="Albertini E."/>
            <person name="Caccamo M."/>
            <person name="Echenique V."/>
        </authorList>
    </citation>
    <scope>NUCLEOTIDE SEQUENCE [LARGE SCALE GENOMIC DNA]</scope>
    <source>
        <strain evidence="3">cv. Victoria</strain>
        <tissue evidence="2">Leaf</tissue>
    </source>
</reference>
<sequence>MPPWINGKIFTHHPHQAAVRGRWRRHCHSKPLVYGSALALLIWHVRNDIVHNQKLNLISSSVSFLLNYDELLLWIRQPQWEGKGKVQAVVHNGQTNRRPIIKKPDKWEPPPMGWVTINVDGTYSANDGRAGIGVVIRDSNGKVLLSSWWVIFDAISAEEVESWACKEGISLAAE</sequence>
<dbReference type="InterPro" id="IPR052929">
    <property type="entry name" value="RNase_H-like_EbsB-rel"/>
</dbReference>
<dbReference type="Gene3D" id="3.30.420.10">
    <property type="entry name" value="Ribonuclease H-like superfamily/Ribonuclease H"/>
    <property type="match status" value="1"/>
</dbReference>
<proteinExistence type="predicted"/>
<accession>A0A5J9UP78</accession>
<dbReference type="InterPro" id="IPR002156">
    <property type="entry name" value="RNaseH_domain"/>
</dbReference>
<protein>
    <recommendedName>
        <fullName evidence="1">RNase H type-1 domain-containing protein</fullName>
    </recommendedName>
</protein>
<dbReference type="Proteomes" id="UP000324897">
    <property type="component" value="Chromosome 2"/>
</dbReference>
<feature type="non-terminal residue" evidence="2">
    <location>
        <position position="1"/>
    </location>
</feature>